<name>A0A5E6TWB8_PSEFL</name>
<evidence type="ECO:0000259" key="6">
    <source>
        <dbReference type="Pfam" id="PF01266"/>
    </source>
</evidence>
<dbReference type="NCBIfam" id="NF008726">
    <property type="entry name" value="PRK11728.1"/>
    <property type="match status" value="1"/>
</dbReference>
<dbReference type="Proteomes" id="UP000385207">
    <property type="component" value="Unassembled WGS sequence"/>
</dbReference>
<dbReference type="EMBL" id="CABVII010000005">
    <property type="protein sequence ID" value="VVO74654.1"/>
    <property type="molecule type" value="Genomic_DNA"/>
</dbReference>
<evidence type="ECO:0000256" key="1">
    <source>
        <dbReference type="ARBA" id="ARBA00001974"/>
    </source>
</evidence>
<proteinExistence type="inferred from homology"/>
<dbReference type="Gene3D" id="3.50.50.60">
    <property type="entry name" value="FAD/NAD(P)-binding domain"/>
    <property type="match status" value="1"/>
</dbReference>
<evidence type="ECO:0000256" key="4">
    <source>
        <dbReference type="ARBA" id="ARBA00023002"/>
    </source>
</evidence>
<organism evidence="7 8">
    <name type="scientific">Pseudomonas fluorescens</name>
    <dbReference type="NCBI Taxonomy" id="294"/>
    <lineage>
        <taxon>Bacteria</taxon>
        <taxon>Pseudomonadati</taxon>
        <taxon>Pseudomonadota</taxon>
        <taxon>Gammaproteobacteria</taxon>
        <taxon>Pseudomonadales</taxon>
        <taxon>Pseudomonadaceae</taxon>
        <taxon>Pseudomonas</taxon>
    </lineage>
</organism>
<comment type="cofactor">
    <cofactor evidence="1">
        <name>FAD</name>
        <dbReference type="ChEBI" id="CHEBI:57692"/>
    </cofactor>
</comment>
<dbReference type="PANTHER" id="PTHR43104">
    <property type="entry name" value="L-2-HYDROXYGLUTARATE DEHYDROGENASE, MITOCHONDRIAL"/>
    <property type="match status" value="1"/>
</dbReference>
<comment type="similarity">
    <text evidence="5">Belongs to the L2HGDH family.</text>
</comment>
<dbReference type="Gene3D" id="3.30.9.10">
    <property type="entry name" value="D-Amino Acid Oxidase, subunit A, domain 2"/>
    <property type="match status" value="1"/>
</dbReference>
<sequence>MAVYDFIIIGGGIVGMSTAMQLTQVYPDAKILLLEKESGPAMHQTGHNSGVIHAGVYYTPGSLKARFCLEGNKATKAFCDKHGIPYDECGKLLVATNALEMERMGALWERTAANGIKRDWLTAAELREREPNIVGLGGIFVPSSGIVNYAQVTAAMGREFEAAGGEIRYNSEVLAIDERADEVVLRTGNQEHHGRFLITCSGLMADRVVRMLGIEPNFIICPFRGEYYLLPKQHNQIVNHLIYPIPDPAMPFLGVHLTRMIDGTVTVGPNAVLAMKREGYRKTDFSLTDMFETLTTPGVLKVLKKNLRPGLIELKNSLFKGGYLKQVQKYCPSIVKSDLTPYPAGVRAQAVSLDGKLIDDFLFVNTARSVSVCNAPSPAATSAIPIGAYIVDKVREQLASTGASFVKPGNCARPAPLAASVATPPVFVTQQPL</sequence>
<dbReference type="Pfam" id="PF01266">
    <property type="entry name" value="DAO"/>
    <property type="match status" value="1"/>
</dbReference>
<accession>A0A5E6TWB8</accession>
<protein>
    <submittedName>
        <fullName evidence="7">L-2-hydroxyglutarate oxidase LhgO</fullName>
        <ecNumber evidence="7">1.1.3.15</ecNumber>
    </submittedName>
</protein>
<reference evidence="7 8" key="1">
    <citation type="submission" date="2019-09" db="EMBL/GenBank/DDBJ databases">
        <authorList>
            <person name="Chandra G."/>
            <person name="Truman W A."/>
        </authorList>
    </citation>
    <scope>NUCLEOTIDE SEQUENCE [LARGE SCALE GENOMIC DNA]</scope>
    <source>
        <strain evidence="7">PS862</strain>
    </source>
</reference>
<dbReference type="GO" id="GO:0003973">
    <property type="term" value="F:(S)-2-hydroxy-acid oxidase activity"/>
    <property type="evidence" value="ECO:0007669"/>
    <property type="project" value="UniProtKB-EC"/>
</dbReference>
<dbReference type="GO" id="GO:0047545">
    <property type="term" value="F:(S)-2-hydroxyglutarate dehydrogenase activity"/>
    <property type="evidence" value="ECO:0007669"/>
    <property type="project" value="TreeGrafter"/>
</dbReference>
<dbReference type="PANTHER" id="PTHR43104:SF2">
    <property type="entry name" value="L-2-HYDROXYGLUTARATE DEHYDROGENASE, MITOCHONDRIAL"/>
    <property type="match status" value="1"/>
</dbReference>
<dbReference type="InterPro" id="IPR006076">
    <property type="entry name" value="FAD-dep_OxRdtase"/>
</dbReference>
<dbReference type="SUPFAM" id="SSF51905">
    <property type="entry name" value="FAD/NAD(P)-binding domain"/>
    <property type="match status" value="1"/>
</dbReference>
<evidence type="ECO:0000256" key="5">
    <source>
        <dbReference type="ARBA" id="ARBA00037941"/>
    </source>
</evidence>
<keyword evidence="2" id="KW-0285">Flavoprotein</keyword>
<dbReference type="AlphaFoldDB" id="A0A5E6TWB8"/>
<evidence type="ECO:0000256" key="2">
    <source>
        <dbReference type="ARBA" id="ARBA00022630"/>
    </source>
</evidence>
<dbReference type="EC" id="1.1.3.15" evidence="7"/>
<evidence type="ECO:0000313" key="8">
    <source>
        <dbReference type="Proteomes" id="UP000385207"/>
    </source>
</evidence>
<dbReference type="GO" id="GO:0005737">
    <property type="term" value="C:cytoplasm"/>
    <property type="evidence" value="ECO:0007669"/>
    <property type="project" value="TreeGrafter"/>
</dbReference>
<keyword evidence="4 7" id="KW-0560">Oxidoreductase</keyword>
<feature type="domain" description="FAD dependent oxidoreductase" evidence="6">
    <location>
        <begin position="5"/>
        <end position="392"/>
    </location>
</feature>
<gene>
    <name evidence="7" type="primary">lhgO</name>
    <name evidence="7" type="ORF">PS862_01513</name>
</gene>
<evidence type="ECO:0000256" key="3">
    <source>
        <dbReference type="ARBA" id="ARBA00022827"/>
    </source>
</evidence>
<keyword evidence="3" id="KW-0274">FAD</keyword>
<evidence type="ECO:0000313" key="7">
    <source>
        <dbReference type="EMBL" id="VVO74654.1"/>
    </source>
</evidence>
<dbReference type="InterPro" id="IPR036188">
    <property type="entry name" value="FAD/NAD-bd_sf"/>
</dbReference>